<organism evidence="4 5">
    <name type="scientific">Eikenella glucosivorans</name>
    <dbReference type="NCBI Taxonomy" id="2766967"/>
    <lineage>
        <taxon>Bacteria</taxon>
        <taxon>Pseudomonadati</taxon>
        <taxon>Pseudomonadota</taxon>
        <taxon>Betaproteobacteria</taxon>
        <taxon>Neisseriales</taxon>
        <taxon>Neisseriaceae</taxon>
        <taxon>Eikenella</taxon>
    </lineage>
</organism>
<feature type="region of interest" description="Disordered" evidence="1">
    <location>
        <begin position="664"/>
        <end position="722"/>
    </location>
</feature>
<dbReference type="CDD" id="cd00118">
    <property type="entry name" value="LysM"/>
    <property type="match status" value="3"/>
</dbReference>
<gene>
    <name evidence="4" type="ORF">H9Q10_07375</name>
</gene>
<feature type="domain" description="LysM" evidence="3">
    <location>
        <begin position="710"/>
        <end position="753"/>
    </location>
</feature>
<evidence type="ECO:0000313" key="5">
    <source>
        <dbReference type="Proteomes" id="UP000768471"/>
    </source>
</evidence>
<feature type="compositionally biased region" description="Basic and acidic residues" evidence="1">
    <location>
        <begin position="673"/>
        <end position="701"/>
    </location>
</feature>
<dbReference type="CDD" id="cd16894">
    <property type="entry name" value="MltD-like"/>
    <property type="match status" value="1"/>
</dbReference>
<feature type="compositionally biased region" description="Polar residues" evidence="1">
    <location>
        <begin position="399"/>
        <end position="416"/>
    </location>
</feature>
<dbReference type="SUPFAM" id="SSF53955">
    <property type="entry name" value="Lysozyme-like"/>
    <property type="match status" value="1"/>
</dbReference>
<sequence length="757" mass="81775">MSKFKLLSLAVLSLGFPTSALAQTYTAEQVASAITNLNAAILRNPSSNYNNLWGRMRKDFRMSEVNPEIVRRHETYYSTRSAYFNRTVERSRPYLYHILSEVEKRNMPSEIALLPFIESAFVTKARSPVGASGLWQFMPATGRHYGLAQNNIYDGRHDIYASTDAALNYLQYLHNMFGDWSLALAAYNWGEGNVSRAVNRARNQGLEPVYENLNMPNETRNYVPKLLAVRNLVNNPQVFGLNLSNIENKPYFQAINIDSPMDINAITRLANISQAEFEALNPSFKVPVFLPEDGQRKLLLPVGAVNAFERNLRSAPKESLLSYDILRADGATTLSDIADRSGISVGDLRRTNGLSGNTIRAGLPILVAKNSLNNSQLGRGVQMLADNKPADDPLGRLIRQNSGNPQPEPARNSNFARNEPAPAPYVAPAKPAAVPEPVPARSQLTVQLSQNTSAPAANNTAAGANPSHTPAPAVQLASAQPAPAAAAIAAPTPTHTAPDSATLAGNPADDGNDTESALAGNTAVPTQPDPLMALAGNTSASQETPADSDAEIAERAAASVRASLAQSEAAEARAQAQAEARRPANAGFARLASNTGAEQRRAARQEQQAQRRANQTVTHKVQAGESLYGIARRYNIDVAELSRANNIRGNNIRPGQVLRVSAASGNNSQTAARHADNRSNSRNERSERNGNRADSRNERNNSRNARQQTVSHTVRSGDTLQSIARRYNTSVADIKRSNNLSGSTLHPGQRLRVSGGT</sequence>
<feature type="compositionally biased region" description="Low complexity" evidence="1">
    <location>
        <begin position="424"/>
        <end position="435"/>
    </location>
</feature>
<protein>
    <submittedName>
        <fullName evidence="4">LysM peptidoglycan-binding domain-containing protein</fullName>
    </submittedName>
</protein>
<dbReference type="EMBL" id="JACSGR010000005">
    <property type="protein sequence ID" value="MBH5329486.1"/>
    <property type="molecule type" value="Genomic_DNA"/>
</dbReference>
<feature type="region of interest" description="Disordered" evidence="1">
    <location>
        <begin position="594"/>
        <end position="620"/>
    </location>
</feature>
<feature type="region of interest" description="Disordered" evidence="1">
    <location>
        <begin position="385"/>
        <end position="435"/>
    </location>
</feature>
<evidence type="ECO:0000313" key="4">
    <source>
        <dbReference type="EMBL" id="MBH5329486.1"/>
    </source>
</evidence>
<dbReference type="InterPro" id="IPR008258">
    <property type="entry name" value="Transglycosylase_SLT_dom_1"/>
</dbReference>
<dbReference type="Pfam" id="PF01476">
    <property type="entry name" value="LysM"/>
    <property type="match status" value="3"/>
</dbReference>
<dbReference type="InterPro" id="IPR018392">
    <property type="entry name" value="LysM"/>
</dbReference>
<evidence type="ECO:0000256" key="2">
    <source>
        <dbReference type="SAM" id="SignalP"/>
    </source>
</evidence>
<feature type="signal peptide" evidence="2">
    <location>
        <begin position="1"/>
        <end position="22"/>
    </location>
</feature>
<dbReference type="PROSITE" id="PS51782">
    <property type="entry name" value="LYSM"/>
    <property type="match status" value="3"/>
</dbReference>
<feature type="compositionally biased region" description="Low complexity" evidence="1">
    <location>
        <begin position="451"/>
        <end position="502"/>
    </location>
</feature>
<accession>A0ABS0NB22</accession>
<evidence type="ECO:0000259" key="3">
    <source>
        <dbReference type="PROSITE" id="PS51782"/>
    </source>
</evidence>
<feature type="region of interest" description="Disordered" evidence="1">
    <location>
        <begin position="448"/>
        <end position="550"/>
    </location>
</feature>
<feature type="compositionally biased region" description="Polar residues" evidence="1">
    <location>
        <begin position="707"/>
        <end position="722"/>
    </location>
</feature>
<feature type="compositionally biased region" description="Polar residues" evidence="1">
    <location>
        <begin position="536"/>
        <end position="545"/>
    </location>
</feature>
<dbReference type="InterPro" id="IPR036779">
    <property type="entry name" value="LysM_dom_sf"/>
</dbReference>
<feature type="region of interest" description="Disordered" evidence="1">
    <location>
        <begin position="734"/>
        <end position="757"/>
    </location>
</feature>
<proteinExistence type="predicted"/>
<dbReference type="Pfam" id="PF01464">
    <property type="entry name" value="SLT"/>
    <property type="match status" value="1"/>
</dbReference>
<evidence type="ECO:0000256" key="1">
    <source>
        <dbReference type="SAM" id="MobiDB-lite"/>
    </source>
</evidence>
<dbReference type="SMART" id="SM00257">
    <property type="entry name" value="LysM"/>
    <property type="match status" value="3"/>
</dbReference>
<keyword evidence="2" id="KW-0732">Signal</keyword>
<dbReference type="PANTHER" id="PTHR33734:SF22">
    <property type="entry name" value="MEMBRANE-BOUND LYTIC MUREIN TRANSGLYCOSYLASE D"/>
    <property type="match status" value="1"/>
</dbReference>
<dbReference type="Gene3D" id="3.10.350.10">
    <property type="entry name" value="LysM domain"/>
    <property type="match status" value="2"/>
</dbReference>
<dbReference type="SUPFAM" id="SSF54106">
    <property type="entry name" value="LysM domain"/>
    <property type="match status" value="2"/>
</dbReference>
<dbReference type="RefSeq" id="WP_197903318.1">
    <property type="nucleotide sequence ID" value="NZ_JACSGR010000005.1"/>
</dbReference>
<feature type="domain" description="LysM" evidence="3">
    <location>
        <begin position="321"/>
        <end position="367"/>
    </location>
</feature>
<comment type="caution">
    <text evidence="4">The sequence shown here is derived from an EMBL/GenBank/DDBJ whole genome shotgun (WGS) entry which is preliminary data.</text>
</comment>
<dbReference type="Proteomes" id="UP000768471">
    <property type="component" value="Unassembled WGS sequence"/>
</dbReference>
<name>A0ABS0NB22_9NEIS</name>
<feature type="chain" id="PRO_5045912313" evidence="2">
    <location>
        <begin position="23"/>
        <end position="757"/>
    </location>
</feature>
<feature type="domain" description="LysM" evidence="3">
    <location>
        <begin position="617"/>
        <end position="660"/>
    </location>
</feature>
<dbReference type="PANTHER" id="PTHR33734">
    <property type="entry name" value="LYSM DOMAIN-CONTAINING GPI-ANCHORED PROTEIN 2"/>
    <property type="match status" value="1"/>
</dbReference>
<reference evidence="4 5" key="1">
    <citation type="submission" date="2020-09" db="EMBL/GenBank/DDBJ databases">
        <title>Eikenella S3660 sp. nov., isolated from a throat swab.</title>
        <authorList>
            <person name="Buhl M."/>
        </authorList>
    </citation>
    <scope>NUCLEOTIDE SEQUENCE [LARGE SCALE GENOMIC DNA]</scope>
    <source>
        <strain evidence="4 5">S3360</strain>
    </source>
</reference>
<keyword evidence="5" id="KW-1185">Reference proteome</keyword>
<dbReference type="InterPro" id="IPR023346">
    <property type="entry name" value="Lysozyme-like_dom_sf"/>
</dbReference>
<dbReference type="Gene3D" id="1.10.530.10">
    <property type="match status" value="1"/>
</dbReference>
<feature type="compositionally biased region" description="Polar residues" evidence="1">
    <location>
        <begin position="734"/>
        <end position="746"/>
    </location>
</feature>